<dbReference type="Pfam" id="PF00817">
    <property type="entry name" value="IMS"/>
    <property type="match status" value="1"/>
</dbReference>
<dbReference type="Gene3D" id="3.40.1170.60">
    <property type="match status" value="1"/>
</dbReference>
<dbReference type="InterPro" id="IPR024728">
    <property type="entry name" value="PolY_HhH_motif"/>
</dbReference>
<dbReference type="Pfam" id="PF11799">
    <property type="entry name" value="IMS_C"/>
    <property type="match status" value="1"/>
</dbReference>
<name>E6X351_NITSE</name>
<keyword evidence="5" id="KW-0808">Transferase</keyword>
<keyword evidence="3 5" id="KW-0239">DNA-directed DNA polymerase</keyword>
<dbReference type="KEGG" id="nsa:Nitsa_0936"/>
<dbReference type="PANTHER" id="PTHR11076:SF33">
    <property type="entry name" value="DNA POLYMERASE KAPPA"/>
    <property type="match status" value="1"/>
</dbReference>
<dbReference type="Gene3D" id="1.10.150.20">
    <property type="entry name" value="5' to 3' exonuclease, C-terminal subdomain"/>
    <property type="match status" value="1"/>
</dbReference>
<dbReference type="EMBL" id="CP002452">
    <property type="protein sequence ID" value="ADV46195.1"/>
    <property type="molecule type" value="Genomic_DNA"/>
</dbReference>
<reference evidence="6" key="2">
    <citation type="submission" date="2011-01" db="EMBL/GenBank/DDBJ databases">
        <title>The complete genome of Nitratifractor salsuginis DSM 16511.</title>
        <authorList>
            <consortium name="US DOE Joint Genome Institute (JGI-PGF)"/>
            <person name="Lucas S."/>
            <person name="Copeland A."/>
            <person name="Lapidus A."/>
            <person name="Bruce D."/>
            <person name="Goodwin L."/>
            <person name="Pitluck S."/>
            <person name="Kyrpides N."/>
            <person name="Mavromatis K."/>
            <person name="Ivanova N."/>
            <person name="Mikhailova N."/>
            <person name="Zeytun A."/>
            <person name="Detter J.C."/>
            <person name="Tapia R."/>
            <person name="Han C."/>
            <person name="Land M."/>
            <person name="Hauser L."/>
            <person name="Markowitz V."/>
            <person name="Cheng J.-F."/>
            <person name="Hugenholtz P."/>
            <person name="Woyke T."/>
            <person name="Wu D."/>
            <person name="Tindall B."/>
            <person name="Schuetze A."/>
            <person name="Brambilla E."/>
            <person name="Klenk H.-P."/>
            <person name="Eisen J.A."/>
        </authorList>
    </citation>
    <scope>NUCLEOTIDE SEQUENCE [LARGE SCALE GENOMIC DNA]</scope>
    <source>
        <strain evidence="6">DSM 16511 / JCM 12458 / E9I37-1</strain>
    </source>
</reference>
<dbReference type="RefSeq" id="WP_013553889.1">
    <property type="nucleotide sequence ID" value="NC_014935.1"/>
</dbReference>
<dbReference type="InterPro" id="IPR043502">
    <property type="entry name" value="DNA/RNA_pol_sf"/>
</dbReference>
<proteinExistence type="inferred from homology"/>
<dbReference type="InterPro" id="IPR001126">
    <property type="entry name" value="UmuC"/>
</dbReference>
<comment type="similarity">
    <text evidence="1">Belongs to the DNA polymerase type-Y family.</text>
</comment>
<dbReference type="Pfam" id="PF11798">
    <property type="entry name" value="IMS_HHH"/>
    <property type="match status" value="1"/>
</dbReference>
<evidence type="ECO:0000313" key="6">
    <source>
        <dbReference type="Proteomes" id="UP000008633"/>
    </source>
</evidence>
<feature type="domain" description="UmuC" evidence="4">
    <location>
        <begin position="2"/>
        <end position="227"/>
    </location>
</feature>
<dbReference type="STRING" id="749222.Nitsa_0936"/>
<keyword evidence="6" id="KW-1185">Reference proteome</keyword>
<dbReference type="Proteomes" id="UP000008633">
    <property type="component" value="Chromosome"/>
</dbReference>
<dbReference type="Gene3D" id="3.30.70.270">
    <property type="match status" value="1"/>
</dbReference>
<gene>
    <name evidence="5" type="ordered locus">Nitsa_0936</name>
</gene>
<keyword evidence="5" id="KW-0548">Nucleotidyltransferase</keyword>
<dbReference type="InterPro" id="IPR050116">
    <property type="entry name" value="DNA_polymerase-Y"/>
</dbReference>
<evidence type="ECO:0000313" key="5">
    <source>
        <dbReference type="EMBL" id="ADV46195.1"/>
    </source>
</evidence>
<dbReference type="InterPro" id="IPR043128">
    <property type="entry name" value="Rev_trsase/Diguanyl_cyclase"/>
</dbReference>
<dbReference type="OrthoDB" id="9808813at2"/>
<sequence length="427" mass="49015">MFLHIDIDSFFVSAERSRDPGLRGVPVAVGGRSNLEIFSTRRTHIRLMDENRGAFVAPVFYSDRRKSFEEHFIDRIDGRRKIRGIVTTSSYEARERGVRTGMPLAQALRLVPELIVVPNDMLFYHRLSHALALFLAREIPALEQFSIDEFFGDLRGWISDGESEAFAIRLQERIFHRFHLPVSIGIARSKWTAKLATEYAKPYGVLRVDDVKEFIREIPIEKFPGIGRGYRCRLEARGIRTLGELIPLQKLFESWGEPGRQLYRRILGIDDEGIARHPSRQSVGISRTFDPVTDPGEVRRRIMVMARHVAYITLKLGANPTRYFLKINYASGLRAKEGVRVERIFSEALLKAELSKLFDRLHRPGEGAVKLSLSVSDFTHLHPRTLSLLEFEADRKARAITEKMQQIRERFGLDAIRTGNELLHSHT</sequence>
<accession>E6X351</accession>
<dbReference type="InterPro" id="IPR017961">
    <property type="entry name" value="DNA_pol_Y-fam_little_finger"/>
</dbReference>
<dbReference type="EC" id="2.7.7.7" evidence="5"/>
<dbReference type="HOGENOM" id="CLU_012348_1_1_7"/>
<dbReference type="CDD" id="cd03586">
    <property type="entry name" value="PolY_Pol_IV_kappa"/>
    <property type="match status" value="1"/>
</dbReference>
<dbReference type="PROSITE" id="PS50173">
    <property type="entry name" value="UMUC"/>
    <property type="match status" value="1"/>
</dbReference>
<dbReference type="GO" id="GO:0003684">
    <property type="term" value="F:damaged DNA binding"/>
    <property type="evidence" value="ECO:0007669"/>
    <property type="project" value="InterPro"/>
</dbReference>
<dbReference type="eggNOG" id="COG0389">
    <property type="taxonomic scope" value="Bacteria"/>
</dbReference>
<dbReference type="GO" id="GO:0006281">
    <property type="term" value="P:DNA repair"/>
    <property type="evidence" value="ECO:0007669"/>
    <property type="project" value="InterPro"/>
</dbReference>
<organism evidence="5 6">
    <name type="scientific">Nitratifractor salsuginis (strain DSM 16511 / JCM 12458 / E9I37-1)</name>
    <dbReference type="NCBI Taxonomy" id="749222"/>
    <lineage>
        <taxon>Bacteria</taxon>
        <taxon>Pseudomonadati</taxon>
        <taxon>Campylobacterota</taxon>
        <taxon>Epsilonproteobacteria</taxon>
        <taxon>Campylobacterales</taxon>
        <taxon>Sulfurovaceae</taxon>
        <taxon>Nitratifractor</taxon>
    </lineage>
</organism>
<evidence type="ECO:0000256" key="2">
    <source>
        <dbReference type="ARBA" id="ARBA00022457"/>
    </source>
</evidence>
<keyword evidence="2" id="KW-0515">Mutator protein</keyword>
<evidence type="ECO:0000259" key="4">
    <source>
        <dbReference type="PROSITE" id="PS50173"/>
    </source>
</evidence>
<evidence type="ECO:0000256" key="3">
    <source>
        <dbReference type="ARBA" id="ARBA00022932"/>
    </source>
</evidence>
<dbReference type="SUPFAM" id="SSF56672">
    <property type="entry name" value="DNA/RNA polymerases"/>
    <property type="match status" value="1"/>
</dbReference>
<evidence type="ECO:0000256" key="1">
    <source>
        <dbReference type="ARBA" id="ARBA00010945"/>
    </source>
</evidence>
<dbReference type="PANTHER" id="PTHR11076">
    <property type="entry name" value="DNA REPAIR POLYMERASE UMUC / TRANSFERASE FAMILY MEMBER"/>
    <property type="match status" value="1"/>
</dbReference>
<reference evidence="5 6" key="1">
    <citation type="journal article" date="2011" name="Stand. Genomic Sci.">
        <title>Complete genome sequence of Nitratifractor salsuginis type strain (E9I37-1).</title>
        <authorList>
            <person name="Anderson I."/>
            <person name="Sikorski J."/>
            <person name="Zeytun A."/>
            <person name="Nolan M."/>
            <person name="Lapidus A."/>
            <person name="Lucas S."/>
            <person name="Hammon N."/>
            <person name="Deshpande S."/>
            <person name="Cheng J.F."/>
            <person name="Tapia R."/>
            <person name="Han C."/>
            <person name="Goodwin L."/>
            <person name="Pitluck S."/>
            <person name="Liolios K."/>
            <person name="Pagani I."/>
            <person name="Ivanova N."/>
            <person name="Huntemann M."/>
            <person name="Mavromatis K."/>
            <person name="Ovchinikova G."/>
            <person name="Pati A."/>
            <person name="Chen A."/>
            <person name="Palaniappan K."/>
            <person name="Land M."/>
            <person name="Hauser L."/>
            <person name="Brambilla E.M."/>
            <person name="Ngatchou-Djao O.D."/>
            <person name="Rohde M."/>
            <person name="Tindall B.J."/>
            <person name="Goker M."/>
            <person name="Detter J.C."/>
            <person name="Woyke T."/>
            <person name="Bristow J."/>
            <person name="Eisen J.A."/>
            <person name="Markowitz V."/>
            <person name="Hugenholtz P."/>
            <person name="Klenk H.P."/>
            <person name="Kyrpides N.C."/>
        </authorList>
    </citation>
    <scope>NUCLEOTIDE SEQUENCE [LARGE SCALE GENOMIC DNA]</scope>
    <source>
        <strain evidence="6">DSM 16511 / JCM 12458 / E9I37-1</strain>
    </source>
</reference>
<dbReference type="GO" id="GO:0003887">
    <property type="term" value="F:DNA-directed DNA polymerase activity"/>
    <property type="evidence" value="ECO:0007669"/>
    <property type="project" value="UniProtKB-KW"/>
</dbReference>
<dbReference type="GO" id="GO:0042276">
    <property type="term" value="P:error-prone translesion synthesis"/>
    <property type="evidence" value="ECO:0007669"/>
    <property type="project" value="TreeGrafter"/>
</dbReference>
<dbReference type="AlphaFoldDB" id="E6X351"/>
<protein>
    <submittedName>
        <fullName evidence="5">DNA-directed DNA polymerase</fullName>
        <ecNumber evidence="5">2.7.7.7</ecNumber>
    </submittedName>
</protein>
<dbReference type="InterPro" id="IPR022880">
    <property type="entry name" value="DNApol_IV"/>
</dbReference>